<evidence type="ECO:0000313" key="2">
    <source>
        <dbReference type="Proteomes" id="UP000006028"/>
    </source>
</evidence>
<comment type="caution">
    <text evidence="1">The sequence shown here is derived from an EMBL/GenBank/DDBJ whole genome shotgun (WGS) entry which is preliminary data.</text>
</comment>
<dbReference type="STRING" id="748224.HMPREF9436_02397"/>
<gene>
    <name evidence="1" type="ORF">HMPREF9436_02397</name>
</gene>
<evidence type="ECO:0000313" key="1">
    <source>
        <dbReference type="EMBL" id="EFQ06124.1"/>
    </source>
</evidence>
<dbReference type="HOGENOM" id="CLU_3168273_0_0_9"/>
<dbReference type="EMBL" id="AECU01000181">
    <property type="protein sequence ID" value="EFQ06124.1"/>
    <property type="molecule type" value="Genomic_DNA"/>
</dbReference>
<organism evidence="1 2">
    <name type="scientific">Faecalibacterium cf. prausnitzii KLE1255</name>
    <dbReference type="NCBI Taxonomy" id="748224"/>
    <lineage>
        <taxon>Bacteria</taxon>
        <taxon>Bacillati</taxon>
        <taxon>Bacillota</taxon>
        <taxon>Clostridia</taxon>
        <taxon>Eubacteriales</taxon>
        <taxon>Oscillospiraceae</taxon>
        <taxon>Faecalibacterium</taxon>
    </lineage>
</organism>
<protein>
    <submittedName>
        <fullName evidence="1">Uncharacterized protein</fullName>
    </submittedName>
</protein>
<sequence length="47" mass="5832">MPMRLQRIFLFLFHLVYRMLFPLARGFLDKFIGFPLLYFLQIRVYCS</sequence>
<reference evidence="1 2" key="1">
    <citation type="submission" date="2010-08" db="EMBL/GenBank/DDBJ databases">
        <authorList>
            <person name="Weinstock G."/>
            <person name="Sodergren E."/>
            <person name="Clifton S."/>
            <person name="Fulton L."/>
            <person name="Fulton B."/>
            <person name="Courtney L."/>
            <person name="Fronick C."/>
            <person name="Harrison M."/>
            <person name="Strong C."/>
            <person name="Farmer C."/>
            <person name="Delahaunty K."/>
            <person name="Markovic C."/>
            <person name="Hall O."/>
            <person name="Minx P."/>
            <person name="Tomlinson C."/>
            <person name="Mitreva M."/>
            <person name="Hou S."/>
            <person name="Chen J."/>
            <person name="Wollam A."/>
            <person name="Pepin K.H."/>
            <person name="Johnson M."/>
            <person name="Bhonagiri V."/>
            <person name="Zhang X."/>
            <person name="Suruliraj S."/>
            <person name="Warren W."/>
            <person name="Chinwalla A."/>
            <person name="Mardis E.R."/>
            <person name="Wilson R.K."/>
        </authorList>
    </citation>
    <scope>NUCLEOTIDE SEQUENCE [LARGE SCALE GENOMIC DNA]</scope>
    <source>
        <strain evidence="1 2">KLE1255</strain>
    </source>
</reference>
<dbReference type="BioCyc" id="FCF748224-HMP:GTSS-398-MONOMER"/>
<dbReference type="AlphaFoldDB" id="E2ZL43"/>
<dbReference type="Proteomes" id="UP000006028">
    <property type="component" value="Unassembled WGS sequence"/>
</dbReference>
<accession>E2ZL43</accession>
<proteinExistence type="predicted"/>
<name>E2ZL43_9FIRM</name>